<accession>A0A2U2N8D1</accession>
<evidence type="ECO:0000256" key="2">
    <source>
        <dbReference type="ARBA" id="ARBA00022741"/>
    </source>
</evidence>
<name>A0A2U2N8D1_9GAMM</name>
<dbReference type="AlphaFoldDB" id="A0A2U2N8D1"/>
<dbReference type="InterPro" id="IPR011761">
    <property type="entry name" value="ATP-grasp"/>
</dbReference>
<evidence type="ECO:0000256" key="3">
    <source>
        <dbReference type="ARBA" id="ARBA00022840"/>
    </source>
</evidence>
<dbReference type="Gene3D" id="3.30.470.20">
    <property type="entry name" value="ATP-grasp fold, B domain"/>
    <property type="match status" value="1"/>
</dbReference>
<dbReference type="EMBL" id="QFFI01000002">
    <property type="protein sequence ID" value="PWG65416.1"/>
    <property type="molecule type" value="Genomic_DNA"/>
</dbReference>
<feature type="domain" description="ATP-grasp" evidence="5">
    <location>
        <begin position="109"/>
        <end position="324"/>
    </location>
</feature>
<dbReference type="PROSITE" id="PS50975">
    <property type="entry name" value="ATP_GRASP"/>
    <property type="match status" value="1"/>
</dbReference>
<keyword evidence="2 4" id="KW-0547">Nucleotide-binding</keyword>
<sequence>MENERNIFVIGLDDFHRRLLQTVRGAEHYRFHGLIPYDRIVNPESYPLEDLLHDAQRELDRFPGTVDAIIGHWDFPTTSLLPLLQAHAGLPGPSLEAVLRCENKYWTRAEQAEATPDATPPFALVDPQDDAVLDDPPLPYPFWLKPVVAFSSTLGFRIDDRGDLRHALARIRPAIGRFAEPFDALLQRARLGARRASLAGGYCIAEGIIGGRGCTLEGYVLDGEPHIYAVIDSLRGPNGVSFVGYHYPSELPERVSERMKETTRRIIRHIGLEHSPFNIEFFWDEANDDIKLLEINPRISKSHSPLFELVDGASHHEVAIDVALGRRPEFPRSEGEYRYAAKFMPRVYGDAEVTRVPKEDDVARLRRRFPDAQLAIHVREGQRLSELPDQDSYSFEIGEIFLGGDSRDELTERFHEAMRLLDFRFSSRVETNYD</sequence>
<dbReference type="GO" id="GO:0046872">
    <property type="term" value="F:metal ion binding"/>
    <property type="evidence" value="ECO:0007669"/>
    <property type="project" value="InterPro"/>
</dbReference>
<dbReference type="PANTHER" id="PTHR43585">
    <property type="entry name" value="FUMIPYRROLE BIOSYNTHESIS PROTEIN C"/>
    <property type="match status" value="1"/>
</dbReference>
<gene>
    <name evidence="6" type="ORF">DEM34_01345</name>
</gene>
<reference evidence="6 7" key="1">
    <citation type="submission" date="2018-05" db="EMBL/GenBank/DDBJ databases">
        <title>Spiribacter halobius sp. nov., a moderately halophilic bacterium isolated from marine solar saltern.</title>
        <authorList>
            <person name="Zheng W.-S."/>
            <person name="Lu D.-C."/>
            <person name="Du Z.-J."/>
        </authorList>
    </citation>
    <scope>NUCLEOTIDE SEQUENCE [LARGE SCALE GENOMIC DNA]</scope>
    <source>
        <strain evidence="6 7">E85</strain>
    </source>
</reference>
<keyword evidence="3 4" id="KW-0067">ATP-binding</keyword>
<dbReference type="GO" id="GO:0016874">
    <property type="term" value="F:ligase activity"/>
    <property type="evidence" value="ECO:0007669"/>
    <property type="project" value="UniProtKB-KW"/>
</dbReference>
<evidence type="ECO:0000259" key="5">
    <source>
        <dbReference type="PROSITE" id="PS50975"/>
    </source>
</evidence>
<dbReference type="InterPro" id="IPR005479">
    <property type="entry name" value="CPAse_ATP-bd"/>
</dbReference>
<dbReference type="Proteomes" id="UP000245474">
    <property type="component" value="Unassembled WGS sequence"/>
</dbReference>
<dbReference type="OrthoDB" id="8441067at2"/>
<dbReference type="PROSITE" id="PS00867">
    <property type="entry name" value="CPSASE_2"/>
    <property type="match status" value="1"/>
</dbReference>
<protein>
    <recommendedName>
        <fullName evidence="5">ATP-grasp domain-containing protein</fullName>
    </recommendedName>
</protein>
<comment type="caution">
    <text evidence="6">The sequence shown here is derived from an EMBL/GenBank/DDBJ whole genome shotgun (WGS) entry which is preliminary data.</text>
</comment>
<dbReference type="InterPro" id="IPR052032">
    <property type="entry name" value="ATP-dep_AA_Ligase"/>
</dbReference>
<keyword evidence="7" id="KW-1185">Reference proteome</keyword>
<evidence type="ECO:0000313" key="7">
    <source>
        <dbReference type="Proteomes" id="UP000245474"/>
    </source>
</evidence>
<keyword evidence="1" id="KW-0436">Ligase</keyword>
<dbReference type="RefSeq" id="WP_109675477.1">
    <property type="nucleotide sequence ID" value="NZ_CP086615.1"/>
</dbReference>
<evidence type="ECO:0000256" key="4">
    <source>
        <dbReference type="PROSITE-ProRule" id="PRU00409"/>
    </source>
</evidence>
<dbReference type="Pfam" id="PF13535">
    <property type="entry name" value="ATP-grasp_4"/>
    <property type="match status" value="1"/>
</dbReference>
<dbReference type="PANTHER" id="PTHR43585:SF2">
    <property type="entry name" value="ATP-GRASP ENZYME FSQD"/>
    <property type="match status" value="1"/>
</dbReference>
<evidence type="ECO:0000256" key="1">
    <source>
        <dbReference type="ARBA" id="ARBA00022598"/>
    </source>
</evidence>
<dbReference type="SUPFAM" id="SSF56059">
    <property type="entry name" value="Glutathione synthetase ATP-binding domain-like"/>
    <property type="match status" value="1"/>
</dbReference>
<proteinExistence type="predicted"/>
<organism evidence="6 7">
    <name type="scientific">Sediminicurvatus halobius</name>
    <dbReference type="NCBI Taxonomy" id="2182432"/>
    <lineage>
        <taxon>Bacteria</taxon>
        <taxon>Pseudomonadati</taxon>
        <taxon>Pseudomonadota</taxon>
        <taxon>Gammaproteobacteria</taxon>
        <taxon>Chromatiales</taxon>
        <taxon>Ectothiorhodospiraceae</taxon>
        <taxon>Sediminicurvatus</taxon>
    </lineage>
</organism>
<evidence type="ECO:0000313" key="6">
    <source>
        <dbReference type="EMBL" id="PWG65416.1"/>
    </source>
</evidence>
<dbReference type="GO" id="GO:0005524">
    <property type="term" value="F:ATP binding"/>
    <property type="evidence" value="ECO:0007669"/>
    <property type="project" value="UniProtKB-UniRule"/>
</dbReference>